<dbReference type="EMBL" id="CCKQ01014365">
    <property type="protein sequence ID" value="CDW86120.1"/>
    <property type="molecule type" value="Genomic_DNA"/>
</dbReference>
<feature type="transmembrane region" description="Helical" evidence="2">
    <location>
        <begin position="7"/>
        <end position="26"/>
    </location>
</feature>
<gene>
    <name evidence="3" type="primary">Contig13359.g14254</name>
    <name evidence="3" type="ORF">STYLEM_15211</name>
</gene>
<reference evidence="3 4" key="1">
    <citation type="submission" date="2014-06" db="EMBL/GenBank/DDBJ databases">
        <authorList>
            <person name="Swart Estienne"/>
        </authorList>
    </citation>
    <scope>NUCLEOTIDE SEQUENCE [LARGE SCALE GENOMIC DNA]</scope>
    <source>
        <strain evidence="3 4">130c</strain>
    </source>
</reference>
<evidence type="ECO:0000313" key="3">
    <source>
        <dbReference type="EMBL" id="CDW86120.1"/>
    </source>
</evidence>
<evidence type="ECO:0000313" key="4">
    <source>
        <dbReference type="Proteomes" id="UP000039865"/>
    </source>
</evidence>
<feature type="transmembrane region" description="Helical" evidence="2">
    <location>
        <begin position="87"/>
        <end position="110"/>
    </location>
</feature>
<accession>A0A078AUP1</accession>
<sequence length="232" mass="26003">MLTNIDIIVCCYNFISCALSLPFILLSSSFSSYEQSGLFPLILIDISVRMFENINGKTNLYFGMLENQYTIPLMYIGALFFMDEKLISILSIAVVSYMIAKGLYLTHLLIPNDRLKVIEQKVDPAFSKFPTEINVAQNTDDLASFDRRQLRGRVSQPGNGYDSYNSTQASSSFNSIGGGIMLGGLRERDDSVLRSQDTSLALIMSTERSSNESENDQNEERKLNSESDEYAV</sequence>
<evidence type="ECO:0000256" key="1">
    <source>
        <dbReference type="SAM" id="MobiDB-lite"/>
    </source>
</evidence>
<name>A0A078AUP1_STYLE</name>
<dbReference type="InParanoid" id="A0A078AUP1"/>
<keyword evidence="4" id="KW-1185">Reference proteome</keyword>
<keyword evidence="2" id="KW-0812">Transmembrane</keyword>
<feature type="region of interest" description="Disordered" evidence="1">
    <location>
        <begin position="204"/>
        <end position="232"/>
    </location>
</feature>
<dbReference type="Proteomes" id="UP000039865">
    <property type="component" value="Unassembled WGS sequence"/>
</dbReference>
<keyword evidence="2" id="KW-0472">Membrane</keyword>
<protein>
    <submittedName>
        <fullName evidence="3">Uncharacterized protein</fullName>
    </submittedName>
</protein>
<dbReference type="AlphaFoldDB" id="A0A078AUP1"/>
<proteinExistence type="predicted"/>
<evidence type="ECO:0000256" key="2">
    <source>
        <dbReference type="SAM" id="Phobius"/>
    </source>
</evidence>
<feature type="transmembrane region" description="Helical" evidence="2">
    <location>
        <begin position="60"/>
        <end position="81"/>
    </location>
</feature>
<organism evidence="3 4">
    <name type="scientific">Stylonychia lemnae</name>
    <name type="common">Ciliate</name>
    <dbReference type="NCBI Taxonomy" id="5949"/>
    <lineage>
        <taxon>Eukaryota</taxon>
        <taxon>Sar</taxon>
        <taxon>Alveolata</taxon>
        <taxon>Ciliophora</taxon>
        <taxon>Intramacronucleata</taxon>
        <taxon>Spirotrichea</taxon>
        <taxon>Stichotrichia</taxon>
        <taxon>Sporadotrichida</taxon>
        <taxon>Oxytrichidae</taxon>
        <taxon>Stylonychinae</taxon>
        <taxon>Stylonychia</taxon>
    </lineage>
</organism>
<keyword evidence="2" id="KW-1133">Transmembrane helix</keyword>